<dbReference type="Pfam" id="PF03646">
    <property type="entry name" value="FlaG"/>
    <property type="match status" value="1"/>
</dbReference>
<comment type="caution">
    <text evidence="1">The sequence shown here is derived from an EMBL/GenBank/DDBJ whole genome shotgun (WGS) entry which is preliminary data.</text>
</comment>
<dbReference type="PANTHER" id="PTHR37166">
    <property type="entry name" value="PROTEIN FLAG"/>
    <property type="match status" value="1"/>
</dbReference>
<dbReference type="Proteomes" id="UP001595989">
    <property type="component" value="Unassembled WGS sequence"/>
</dbReference>
<evidence type="ECO:0000313" key="1">
    <source>
        <dbReference type="EMBL" id="MFC4557521.1"/>
    </source>
</evidence>
<dbReference type="SUPFAM" id="SSF160214">
    <property type="entry name" value="FlaG-like"/>
    <property type="match status" value="1"/>
</dbReference>
<keyword evidence="1" id="KW-0282">Flagellum</keyword>
<sequence>MKIETTLTGTQPLQNGTYNRQITSAMEKVDEIQKVLKEERAADSNEVKTVVDKLNEFTEPLRTNLRFEFHEKLEEYYVTVVNPHTDEVIKEIPPKKLLDMYAAMAEFMGVLVDEKI</sequence>
<dbReference type="EMBL" id="JBHSFU010000004">
    <property type="protein sequence ID" value="MFC4557521.1"/>
    <property type="molecule type" value="Genomic_DNA"/>
</dbReference>
<keyword evidence="1" id="KW-0969">Cilium</keyword>
<dbReference type="InterPro" id="IPR005186">
    <property type="entry name" value="FlaG"/>
</dbReference>
<dbReference type="PANTHER" id="PTHR37166:SF1">
    <property type="entry name" value="PROTEIN FLAG"/>
    <property type="match status" value="1"/>
</dbReference>
<accession>A0ABV9DFH5</accession>
<gene>
    <name evidence="1" type="primary">flaG</name>
    <name evidence="1" type="ORF">ACFO3D_04785</name>
</gene>
<dbReference type="Gene3D" id="3.30.160.170">
    <property type="entry name" value="FlaG-like"/>
    <property type="match status" value="1"/>
</dbReference>
<reference evidence="2" key="1">
    <citation type="journal article" date="2019" name="Int. J. Syst. Evol. Microbiol.">
        <title>The Global Catalogue of Microorganisms (GCM) 10K type strain sequencing project: providing services to taxonomists for standard genome sequencing and annotation.</title>
        <authorList>
            <consortium name="The Broad Institute Genomics Platform"/>
            <consortium name="The Broad Institute Genome Sequencing Center for Infectious Disease"/>
            <person name="Wu L."/>
            <person name="Ma J."/>
        </authorList>
    </citation>
    <scope>NUCLEOTIDE SEQUENCE [LARGE SCALE GENOMIC DNA]</scope>
    <source>
        <strain evidence="2">CGMCC 4.7426</strain>
    </source>
</reference>
<dbReference type="RefSeq" id="WP_390293496.1">
    <property type="nucleotide sequence ID" value="NZ_JBHSFU010000004.1"/>
</dbReference>
<proteinExistence type="predicted"/>
<name>A0ABV9DFH5_9BACI</name>
<dbReference type="NCBIfam" id="NF005834">
    <property type="entry name" value="PRK07738.1"/>
    <property type="match status" value="1"/>
</dbReference>
<keyword evidence="1" id="KW-0966">Cell projection</keyword>
<organism evidence="1 2">
    <name type="scientific">Virgibacillus kekensis</name>
    <dbReference type="NCBI Taxonomy" id="202261"/>
    <lineage>
        <taxon>Bacteria</taxon>
        <taxon>Bacillati</taxon>
        <taxon>Bacillota</taxon>
        <taxon>Bacilli</taxon>
        <taxon>Bacillales</taxon>
        <taxon>Bacillaceae</taxon>
        <taxon>Virgibacillus</taxon>
    </lineage>
</organism>
<keyword evidence="2" id="KW-1185">Reference proteome</keyword>
<dbReference type="InterPro" id="IPR035924">
    <property type="entry name" value="FlaG-like_sf"/>
</dbReference>
<protein>
    <submittedName>
        <fullName evidence="1">Flagellar protein FlaG</fullName>
    </submittedName>
</protein>
<evidence type="ECO:0000313" key="2">
    <source>
        <dbReference type="Proteomes" id="UP001595989"/>
    </source>
</evidence>